<organism evidence="1 2">
    <name type="scientific">Quercus suber</name>
    <name type="common">Cork oak</name>
    <dbReference type="NCBI Taxonomy" id="58331"/>
    <lineage>
        <taxon>Eukaryota</taxon>
        <taxon>Viridiplantae</taxon>
        <taxon>Streptophyta</taxon>
        <taxon>Embryophyta</taxon>
        <taxon>Tracheophyta</taxon>
        <taxon>Spermatophyta</taxon>
        <taxon>Magnoliopsida</taxon>
        <taxon>eudicotyledons</taxon>
        <taxon>Gunneridae</taxon>
        <taxon>Pentapetalae</taxon>
        <taxon>rosids</taxon>
        <taxon>fabids</taxon>
        <taxon>Fagales</taxon>
        <taxon>Fagaceae</taxon>
        <taxon>Quercus</taxon>
    </lineage>
</organism>
<evidence type="ECO:0000313" key="2">
    <source>
        <dbReference type="Proteomes" id="UP000237347"/>
    </source>
</evidence>
<gene>
    <name evidence="1" type="ORF">CFP56_036631</name>
</gene>
<keyword evidence="2" id="KW-1185">Reference proteome</keyword>
<dbReference type="PANTHER" id="PTHR31790:SF526">
    <property type="entry name" value="OS12G0618150 PROTEIN"/>
    <property type="match status" value="1"/>
</dbReference>
<sequence length="194" mass="22529">MRCLVRVDIIGSSNGLVCLHVDYPFNIILWNPATKETKVVPKSRISYPQSKASLLDLRFGFDIKTNDYKVVMILNADDYSNPELTFLERKFFNIAESESCIHFWSLLEFEVRDSWTKLFTTGPLMRIDKPFGFLKNNSMLLKNNEGQFLLYNLSTQEMTDLRIGGVSKWLQVINYKEILISFKGENDLEYQDSS</sequence>
<dbReference type="AlphaFoldDB" id="A0AAW0J785"/>
<dbReference type="InterPro" id="IPR052361">
    <property type="entry name" value="F-box_domain"/>
</dbReference>
<dbReference type="EMBL" id="PKMF04000673">
    <property type="protein sequence ID" value="KAK7822236.1"/>
    <property type="molecule type" value="Genomic_DNA"/>
</dbReference>
<comment type="caution">
    <text evidence="1">The sequence shown here is derived from an EMBL/GenBank/DDBJ whole genome shotgun (WGS) entry which is preliminary data.</text>
</comment>
<accession>A0AAW0J785</accession>
<reference evidence="1 2" key="1">
    <citation type="journal article" date="2018" name="Sci. Data">
        <title>The draft genome sequence of cork oak.</title>
        <authorList>
            <person name="Ramos A.M."/>
            <person name="Usie A."/>
            <person name="Barbosa P."/>
            <person name="Barros P.M."/>
            <person name="Capote T."/>
            <person name="Chaves I."/>
            <person name="Simoes F."/>
            <person name="Abreu I."/>
            <person name="Carrasquinho I."/>
            <person name="Faro C."/>
            <person name="Guimaraes J.B."/>
            <person name="Mendonca D."/>
            <person name="Nobrega F."/>
            <person name="Rodrigues L."/>
            <person name="Saibo N.J.M."/>
            <person name="Varela M.C."/>
            <person name="Egas C."/>
            <person name="Matos J."/>
            <person name="Miguel C.M."/>
            <person name="Oliveira M.M."/>
            <person name="Ricardo C.P."/>
            <person name="Goncalves S."/>
        </authorList>
    </citation>
    <scope>NUCLEOTIDE SEQUENCE [LARGE SCALE GENOMIC DNA]</scope>
    <source>
        <strain evidence="2">cv. HL8</strain>
    </source>
</reference>
<proteinExistence type="predicted"/>
<protein>
    <submittedName>
        <fullName evidence="1">F-box/kelch-repeat protein</fullName>
    </submittedName>
</protein>
<name>A0AAW0J785_QUESU</name>
<dbReference type="PANTHER" id="PTHR31790">
    <property type="entry name" value="OS02G0783600 PROTEIN"/>
    <property type="match status" value="1"/>
</dbReference>
<evidence type="ECO:0000313" key="1">
    <source>
        <dbReference type="EMBL" id="KAK7822236.1"/>
    </source>
</evidence>
<dbReference type="Proteomes" id="UP000237347">
    <property type="component" value="Unassembled WGS sequence"/>
</dbReference>